<name>A0A9D2CFR6_9FIRM</name>
<organism evidence="9 10">
    <name type="scientific">Candidatus Borkfalkia excrementavium</name>
    <dbReference type="NCBI Taxonomy" id="2838505"/>
    <lineage>
        <taxon>Bacteria</taxon>
        <taxon>Bacillati</taxon>
        <taxon>Bacillota</taxon>
        <taxon>Clostridia</taxon>
        <taxon>Christensenellales</taxon>
        <taxon>Christensenellaceae</taxon>
        <taxon>Candidatus Borkfalkia</taxon>
    </lineage>
</organism>
<keyword evidence="4" id="KW-0309">Germination</keyword>
<comment type="subcellular location">
    <subcellularLocation>
        <location evidence="1">Membrane</location>
        <topology evidence="1">Multi-pass membrane protein</topology>
    </subcellularLocation>
</comment>
<comment type="similarity">
    <text evidence="2">Belongs to the amino acid-polyamine-organocation (APC) superfamily. Spore germination protein (SGP) (TC 2.A.3.9) family.</text>
</comment>
<dbReference type="GO" id="GO:0009847">
    <property type="term" value="P:spore germination"/>
    <property type="evidence" value="ECO:0007669"/>
    <property type="project" value="InterPro"/>
</dbReference>
<feature type="transmembrane region" description="Helical" evidence="8">
    <location>
        <begin position="143"/>
        <end position="163"/>
    </location>
</feature>
<accession>A0A9D2CFR6</accession>
<sequence>MDKIKIRQICFLFAVMMPVTKMLIYPTTIAYTAKNDLLFSALINLAIEGVVIGLLMLLAKKTRLSFFGLVENTFGKVAAKIVYGIFALFFFISALLPLTEQKVFVMQVFYENVPSIISFAPFFFVSFYACVKGFKCIGRAADIAMPVFAVAFTVIMLLSVPHADFGALLPVEAVPFKSIVKGSLSSFNWFTDCAFLLFFMGNFEYEKNSAKRVIGSFAIGGAAVLLFLATFYGIFADIAVRQQNTIAQIAKYTTSFTSLGRIDLLFIFALTLVMIFYLCVPLQMCVHCVRKVFNDCRPAIPSAAVNALMLGMMILLNYFFNEMQQIMLRGWYFYALFAYAVPLLALLLKKEAAHE</sequence>
<feature type="transmembrane region" description="Helical" evidence="8">
    <location>
        <begin position="113"/>
        <end position="131"/>
    </location>
</feature>
<feature type="transmembrane region" description="Helical" evidence="8">
    <location>
        <begin position="80"/>
        <end position="98"/>
    </location>
</feature>
<keyword evidence="7 8" id="KW-0472">Membrane</keyword>
<feature type="transmembrane region" description="Helical" evidence="8">
    <location>
        <begin position="183"/>
        <end position="201"/>
    </location>
</feature>
<feature type="transmembrane region" description="Helical" evidence="8">
    <location>
        <begin position="264"/>
        <end position="286"/>
    </location>
</feature>
<dbReference type="AlphaFoldDB" id="A0A9D2CFR6"/>
<proteinExistence type="inferred from homology"/>
<keyword evidence="5 8" id="KW-0812">Transmembrane</keyword>
<evidence type="ECO:0000313" key="10">
    <source>
        <dbReference type="Proteomes" id="UP000824135"/>
    </source>
</evidence>
<evidence type="ECO:0000313" key="9">
    <source>
        <dbReference type="EMBL" id="HIY78164.1"/>
    </source>
</evidence>
<feature type="transmembrane region" description="Helical" evidence="8">
    <location>
        <begin position="37"/>
        <end position="59"/>
    </location>
</feature>
<dbReference type="GO" id="GO:0016020">
    <property type="term" value="C:membrane"/>
    <property type="evidence" value="ECO:0007669"/>
    <property type="project" value="UniProtKB-SubCell"/>
</dbReference>
<feature type="transmembrane region" description="Helical" evidence="8">
    <location>
        <begin position="298"/>
        <end position="319"/>
    </location>
</feature>
<evidence type="ECO:0000256" key="2">
    <source>
        <dbReference type="ARBA" id="ARBA00007998"/>
    </source>
</evidence>
<dbReference type="Pfam" id="PF03845">
    <property type="entry name" value="Spore_permease"/>
    <property type="match status" value="1"/>
</dbReference>
<dbReference type="EMBL" id="DXCO01000030">
    <property type="protein sequence ID" value="HIY78164.1"/>
    <property type="molecule type" value="Genomic_DNA"/>
</dbReference>
<evidence type="ECO:0000256" key="8">
    <source>
        <dbReference type="SAM" id="Phobius"/>
    </source>
</evidence>
<keyword evidence="3" id="KW-0813">Transport</keyword>
<feature type="transmembrane region" description="Helical" evidence="8">
    <location>
        <begin position="9"/>
        <end position="31"/>
    </location>
</feature>
<evidence type="ECO:0000256" key="7">
    <source>
        <dbReference type="ARBA" id="ARBA00023136"/>
    </source>
</evidence>
<gene>
    <name evidence="9" type="ORF">H9728_03890</name>
</gene>
<reference evidence="9" key="2">
    <citation type="submission" date="2021-04" db="EMBL/GenBank/DDBJ databases">
        <authorList>
            <person name="Gilroy R."/>
        </authorList>
    </citation>
    <scope>NUCLEOTIDE SEQUENCE</scope>
    <source>
        <strain evidence="9">CHK199-9574</strain>
    </source>
</reference>
<dbReference type="Proteomes" id="UP000824135">
    <property type="component" value="Unassembled WGS sequence"/>
</dbReference>
<evidence type="ECO:0000256" key="5">
    <source>
        <dbReference type="ARBA" id="ARBA00022692"/>
    </source>
</evidence>
<evidence type="ECO:0000256" key="1">
    <source>
        <dbReference type="ARBA" id="ARBA00004141"/>
    </source>
</evidence>
<dbReference type="PANTHER" id="PTHR34975">
    <property type="entry name" value="SPORE GERMINATION PROTEIN A2"/>
    <property type="match status" value="1"/>
</dbReference>
<comment type="caution">
    <text evidence="9">The sequence shown here is derived from an EMBL/GenBank/DDBJ whole genome shotgun (WGS) entry which is preliminary data.</text>
</comment>
<reference evidence="9" key="1">
    <citation type="journal article" date="2021" name="PeerJ">
        <title>Extensive microbial diversity within the chicken gut microbiome revealed by metagenomics and culture.</title>
        <authorList>
            <person name="Gilroy R."/>
            <person name="Ravi A."/>
            <person name="Getino M."/>
            <person name="Pursley I."/>
            <person name="Horton D.L."/>
            <person name="Alikhan N.F."/>
            <person name="Baker D."/>
            <person name="Gharbi K."/>
            <person name="Hall N."/>
            <person name="Watson M."/>
            <person name="Adriaenssens E.M."/>
            <person name="Foster-Nyarko E."/>
            <person name="Jarju S."/>
            <person name="Secka A."/>
            <person name="Antonio M."/>
            <person name="Oren A."/>
            <person name="Chaudhuri R.R."/>
            <person name="La Ragione R."/>
            <person name="Hildebrand F."/>
            <person name="Pallen M.J."/>
        </authorList>
    </citation>
    <scope>NUCLEOTIDE SEQUENCE</scope>
    <source>
        <strain evidence="9">CHK199-9574</strain>
    </source>
</reference>
<dbReference type="PANTHER" id="PTHR34975:SF2">
    <property type="entry name" value="SPORE GERMINATION PROTEIN A2"/>
    <property type="match status" value="1"/>
</dbReference>
<protein>
    <submittedName>
        <fullName evidence="9">Spore germination protein</fullName>
    </submittedName>
</protein>
<evidence type="ECO:0000256" key="6">
    <source>
        <dbReference type="ARBA" id="ARBA00022989"/>
    </source>
</evidence>
<feature type="transmembrane region" description="Helical" evidence="8">
    <location>
        <begin position="331"/>
        <end position="348"/>
    </location>
</feature>
<dbReference type="InterPro" id="IPR004761">
    <property type="entry name" value="Spore_GerAB"/>
</dbReference>
<evidence type="ECO:0000256" key="4">
    <source>
        <dbReference type="ARBA" id="ARBA00022544"/>
    </source>
</evidence>
<feature type="transmembrane region" description="Helical" evidence="8">
    <location>
        <begin position="213"/>
        <end position="235"/>
    </location>
</feature>
<evidence type="ECO:0000256" key="3">
    <source>
        <dbReference type="ARBA" id="ARBA00022448"/>
    </source>
</evidence>
<keyword evidence="6 8" id="KW-1133">Transmembrane helix</keyword>